<name>A0AAN8FKI2_TRICO</name>
<comment type="caution">
    <text evidence="3">The sequence shown here is derived from an EMBL/GenBank/DDBJ whole genome shotgun (WGS) entry which is preliminary data.</text>
</comment>
<evidence type="ECO:0000313" key="3">
    <source>
        <dbReference type="EMBL" id="KAK5980786.1"/>
    </source>
</evidence>
<feature type="chain" id="PRO_5043009444" evidence="2">
    <location>
        <begin position="21"/>
        <end position="431"/>
    </location>
</feature>
<evidence type="ECO:0000256" key="1">
    <source>
        <dbReference type="SAM" id="MobiDB-lite"/>
    </source>
</evidence>
<protein>
    <submittedName>
        <fullName evidence="3">Uncharacterized protein</fullName>
    </submittedName>
</protein>
<feature type="region of interest" description="Disordered" evidence="1">
    <location>
        <begin position="193"/>
        <end position="298"/>
    </location>
</feature>
<dbReference type="EMBL" id="WIXE01007008">
    <property type="protein sequence ID" value="KAK5980786.1"/>
    <property type="molecule type" value="Genomic_DNA"/>
</dbReference>
<gene>
    <name evidence="3" type="ORF">GCK32_001309</name>
</gene>
<dbReference type="AlphaFoldDB" id="A0AAN8FKI2"/>
<reference evidence="3 4" key="1">
    <citation type="submission" date="2019-10" db="EMBL/GenBank/DDBJ databases">
        <title>Assembly and Annotation for the nematode Trichostrongylus colubriformis.</title>
        <authorList>
            <person name="Martin J."/>
        </authorList>
    </citation>
    <scope>NUCLEOTIDE SEQUENCE [LARGE SCALE GENOMIC DNA]</scope>
    <source>
        <strain evidence="3">G859</strain>
        <tissue evidence="3">Whole worm</tissue>
    </source>
</reference>
<keyword evidence="4" id="KW-1185">Reference proteome</keyword>
<dbReference type="Proteomes" id="UP001331761">
    <property type="component" value="Unassembled WGS sequence"/>
</dbReference>
<sequence>MTTAALPLLLLLLCSQEATSKCPYIYESPWEVTLQDGLCFSVERNNSGQCSLFDLVSYTNRSQATCLDYSSKMKSLWKCFCPYGGVSSCLKALNGKNPDCGNWNYVENRLQDYLTHATFNETAIPLKKSETSTSTIKTRTTPETTQLITAVTRARSTNTTLETKTKTTTTIASTPTITTSTTTATAPTTKTITTTTTTTPTTTTTTTPTTVPPVIITTSTTRTPSTTTTITTTTTTPTTPPIITTTSTTPTPSITTTTTAVSTPTTTTTTMPTTIPPVITTTSTTPTPSTTTTTTTTAPSTATIISTKASLPLLGTTTTSEYAPVTDYLSLTEAAGTPSVPLINVAVSEMSFDGIAETATLPPEPFATVYIIRKKEYKRRLEELRNRLIRRISLPSNAESRAIPFVGSTSSCITSCRWIRHSQYGLSIHNN</sequence>
<keyword evidence="2" id="KW-0732">Signal</keyword>
<accession>A0AAN8FKI2</accession>
<evidence type="ECO:0000313" key="4">
    <source>
        <dbReference type="Proteomes" id="UP001331761"/>
    </source>
</evidence>
<proteinExistence type="predicted"/>
<evidence type="ECO:0000256" key="2">
    <source>
        <dbReference type="SAM" id="SignalP"/>
    </source>
</evidence>
<organism evidence="3 4">
    <name type="scientific">Trichostrongylus colubriformis</name>
    <name type="common">Black scour worm</name>
    <dbReference type="NCBI Taxonomy" id="6319"/>
    <lineage>
        <taxon>Eukaryota</taxon>
        <taxon>Metazoa</taxon>
        <taxon>Ecdysozoa</taxon>
        <taxon>Nematoda</taxon>
        <taxon>Chromadorea</taxon>
        <taxon>Rhabditida</taxon>
        <taxon>Rhabditina</taxon>
        <taxon>Rhabditomorpha</taxon>
        <taxon>Strongyloidea</taxon>
        <taxon>Trichostrongylidae</taxon>
        <taxon>Trichostrongylus</taxon>
    </lineage>
</organism>
<feature type="signal peptide" evidence="2">
    <location>
        <begin position="1"/>
        <end position="20"/>
    </location>
</feature>